<reference evidence="2" key="1">
    <citation type="journal article" date="2019" name="Int. J. Syst. Evol. Microbiol.">
        <title>The Global Catalogue of Microorganisms (GCM) 10K type strain sequencing project: providing services to taxonomists for standard genome sequencing and annotation.</title>
        <authorList>
            <consortium name="The Broad Institute Genomics Platform"/>
            <consortium name="The Broad Institute Genome Sequencing Center for Infectious Disease"/>
            <person name="Wu L."/>
            <person name="Ma J."/>
        </authorList>
    </citation>
    <scope>NUCLEOTIDE SEQUENCE [LARGE SCALE GENOMIC DNA]</scope>
    <source>
        <strain evidence="2">CCUG 70865</strain>
    </source>
</reference>
<organism evidence="1 2">
    <name type="scientific">Flavobacterium artemisiae</name>
    <dbReference type="NCBI Taxonomy" id="2126556"/>
    <lineage>
        <taxon>Bacteria</taxon>
        <taxon>Pseudomonadati</taxon>
        <taxon>Bacteroidota</taxon>
        <taxon>Flavobacteriia</taxon>
        <taxon>Flavobacteriales</taxon>
        <taxon>Flavobacteriaceae</taxon>
        <taxon>Flavobacterium</taxon>
    </lineage>
</organism>
<evidence type="ECO:0008006" key="3">
    <source>
        <dbReference type="Google" id="ProtNLM"/>
    </source>
</evidence>
<protein>
    <recommendedName>
        <fullName evidence="3">Helix-turn-helix domain-containing protein</fullName>
    </recommendedName>
</protein>
<keyword evidence="2" id="KW-1185">Reference proteome</keyword>
<comment type="caution">
    <text evidence="1">The sequence shown here is derived from an EMBL/GenBank/DDBJ whole genome shotgun (WGS) entry which is preliminary data.</text>
</comment>
<dbReference type="RefSeq" id="WP_379814184.1">
    <property type="nucleotide sequence ID" value="NZ_JBHUDZ010000009.1"/>
</dbReference>
<proteinExistence type="predicted"/>
<dbReference type="EMBL" id="JBHUDZ010000009">
    <property type="protein sequence ID" value="MFD1603013.1"/>
    <property type="molecule type" value="Genomic_DNA"/>
</dbReference>
<name>A0ABW4HBY2_9FLAO</name>
<evidence type="ECO:0000313" key="1">
    <source>
        <dbReference type="EMBL" id="MFD1603013.1"/>
    </source>
</evidence>
<sequence length="208" mass="24580">MKLINPKQDFEINLPNILSSDILNNSNQKMLLLVLLSNHIKFNKRHYSFTLSDELCAVLNVSNPTFRKERDKLESLNLIFIKVEVDGKKKLVEKAQRKHCNLYYYLNFERLHQLGFIKMERGLKDIFNIGTVIDLAKANKLNEEKEYNIISYNIHDERKGRGIRQILTGQEIKRKVRIENNNLKYGNPIERQFEYYGLYKAGQEFKPS</sequence>
<accession>A0ABW4HBY2</accession>
<dbReference type="Proteomes" id="UP001597138">
    <property type="component" value="Unassembled WGS sequence"/>
</dbReference>
<gene>
    <name evidence="1" type="ORF">ACFSC2_09730</name>
</gene>
<evidence type="ECO:0000313" key="2">
    <source>
        <dbReference type="Proteomes" id="UP001597138"/>
    </source>
</evidence>